<keyword evidence="2" id="KW-1185">Reference proteome</keyword>
<evidence type="ECO:0000313" key="1">
    <source>
        <dbReference type="EMBL" id="CAL5994012.1"/>
    </source>
</evidence>
<dbReference type="EMBL" id="CAXDID020000031">
    <property type="protein sequence ID" value="CAL5994012.1"/>
    <property type="molecule type" value="Genomic_DNA"/>
</dbReference>
<evidence type="ECO:0000313" key="2">
    <source>
        <dbReference type="Proteomes" id="UP001642409"/>
    </source>
</evidence>
<sequence length="242" mass="26850">MDCIISLDLGPSRSSQDIAFGQAMLWKVRARISSTLLQSKTNSLAIFYAVYGASFASDSRFRTCVRVWVLRPNSTSYQTLELSVDVSTFVSAKLTRPVALQQHQPRFARPPNPVLAVSTYTRRLQILKQFPAVRIPTQLLVPDCTLSHLLISVDAQLLGLLDRVLAGGRRNRSANSIQPRQHLLEGPFRSPARFQSSTAFQSVAENTLLSTESTPSTTALLFPRSMNIHFGLLLFNFGGVEK</sequence>
<proteinExistence type="predicted"/>
<comment type="caution">
    <text evidence="1">The sequence shown here is derived from an EMBL/GenBank/DDBJ whole genome shotgun (WGS) entry which is preliminary data.</text>
</comment>
<dbReference type="Proteomes" id="UP001642409">
    <property type="component" value="Unassembled WGS sequence"/>
</dbReference>
<accession>A0ABP1HGI3</accession>
<name>A0ABP1HGI3_9EUKA</name>
<gene>
    <name evidence="1" type="ORF">HINF_LOCUS13342</name>
</gene>
<reference evidence="1 2" key="1">
    <citation type="submission" date="2024-07" db="EMBL/GenBank/DDBJ databases">
        <authorList>
            <person name="Akdeniz Z."/>
        </authorList>
    </citation>
    <scope>NUCLEOTIDE SEQUENCE [LARGE SCALE GENOMIC DNA]</scope>
</reference>
<organism evidence="1 2">
    <name type="scientific">Hexamita inflata</name>
    <dbReference type="NCBI Taxonomy" id="28002"/>
    <lineage>
        <taxon>Eukaryota</taxon>
        <taxon>Metamonada</taxon>
        <taxon>Diplomonadida</taxon>
        <taxon>Hexamitidae</taxon>
        <taxon>Hexamitinae</taxon>
        <taxon>Hexamita</taxon>
    </lineage>
</organism>
<protein>
    <submittedName>
        <fullName evidence="1">Hypothetical_protein</fullName>
    </submittedName>
</protein>